<accession>D2RZQ9</accession>
<feature type="transmembrane region" description="Helical" evidence="1">
    <location>
        <begin position="19"/>
        <end position="39"/>
    </location>
</feature>
<name>D2RZQ9_HALTV</name>
<dbReference type="HOGENOM" id="CLU_2712668_0_0_2"/>
<keyword evidence="1" id="KW-1133">Transmembrane helix</keyword>
<protein>
    <submittedName>
        <fullName evidence="2">Uncharacterized protein</fullName>
    </submittedName>
</protein>
<keyword evidence="3" id="KW-1185">Reference proteome</keyword>
<evidence type="ECO:0000313" key="3">
    <source>
        <dbReference type="Proteomes" id="UP000001903"/>
    </source>
</evidence>
<evidence type="ECO:0000256" key="1">
    <source>
        <dbReference type="SAM" id="Phobius"/>
    </source>
</evidence>
<proteinExistence type="predicted"/>
<dbReference type="RefSeq" id="WP_012944357.1">
    <property type="nucleotide sequence ID" value="NC_013743.1"/>
</dbReference>
<organism evidence="2 3">
    <name type="scientific">Haloterrigena turkmenica (strain ATCC 51198 / DSM 5511 / JCM 9101 / NCIMB 13204 / VKM B-1734 / 4k)</name>
    <name type="common">Halococcus turkmenicus</name>
    <dbReference type="NCBI Taxonomy" id="543526"/>
    <lineage>
        <taxon>Archaea</taxon>
        <taxon>Methanobacteriati</taxon>
        <taxon>Methanobacteriota</taxon>
        <taxon>Stenosarchaea group</taxon>
        <taxon>Halobacteria</taxon>
        <taxon>Halobacteriales</taxon>
        <taxon>Natrialbaceae</taxon>
        <taxon>Haloterrigena</taxon>
    </lineage>
</organism>
<dbReference type="eggNOG" id="ENOG502N653">
    <property type="taxonomic scope" value="Archaea"/>
</dbReference>
<dbReference type="Proteomes" id="UP000001903">
    <property type="component" value="Chromosome"/>
</dbReference>
<dbReference type="KEGG" id="htu:Htur_3234"/>
<dbReference type="AlphaFoldDB" id="D2RZQ9"/>
<dbReference type="STRING" id="543526.Htur_3234"/>
<sequence length="73" mass="7663">MADAPFDTERFVASLHRSLLGVSLAVVALIGLGWFLRAAASGDHVLLGVGGLAVAAFAIVWIATLFLEGVRER</sequence>
<keyword evidence="1" id="KW-0472">Membrane</keyword>
<reference evidence="2 3" key="1">
    <citation type="journal article" date="2010" name="Stand. Genomic Sci.">
        <title>Complete genome sequence of Haloterrigena turkmenica type strain (4k).</title>
        <authorList>
            <person name="Saunders E."/>
            <person name="Tindall B.J."/>
            <person name="Fahnrich R."/>
            <person name="Lapidus A."/>
            <person name="Copeland A."/>
            <person name="Del Rio T.G."/>
            <person name="Lucas S."/>
            <person name="Chen F."/>
            <person name="Tice H."/>
            <person name="Cheng J.F."/>
            <person name="Han C."/>
            <person name="Detter J.C."/>
            <person name="Bruce D."/>
            <person name="Goodwin L."/>
            <person name="Chain P."/>
            <person name="Pitluck S."/>
            <person name="Pati A."/>
            <person name="Ivanova N."/>
            <person name="Mavromatis K."/>
            <person name="Chen A."/>
            <person name="Palaniappan K."/>
            <person name="Land M."/>
            <person name="Hauser L."/>
            <person name="Chang Y.J."/>
            <person name="Jeffries C.D."/>
            <person name="Brettin T."/>
            <person name="Rohde M."/>
            <person name="Goker M."/>
            <person name="Bristow J."/>
            <person name="Eisen J.A."/>
            <person name="Markowitz V."/>
            <person name="Hugenholtz P."/>
            <person name="Klenk H.P."/>
            <person name="Kyrpides N.C."/>
        </authorList>
    </citation>
    <scope>NUCLEOTIDE SEQUENCE [LARGE SCALE GENOMIC DNA]</scope>
    <source>
        <strain evidence="3">ATCC 51198 / DSM 5511 / JCM 9101 / NCIMB 13204 / VKM B-1734 / 4k</strain>
    </source>
</reference>
<dbReference type="GeneID" id="8743854"/>
<dbReference type="EMBL" id="CP001860">
    <property type="protein sequence ID" value="ADB62098.1"/>
    <property type="molecule type" value="Genomic_DNA"/>
</dbReference>
<feature type="transmembrane region" description="Helical" evidence="1">
    <location>
        <begin position="45"/>
        <end position="67"/>
    </location>
</feature>
<keyword evidence="1" id="KW-0812">Transmembrane</keyword>
<evidence type="ECO:0000313" key="2">
    <source>
        <dbReference type="EMBL" id="ADB62098.1"/>
    </source>
</evidence>
<gene>
    <name evidence="2" type="ordered locus">Htur_3234</name>
</gene>